<accession>A0A9D1XEZ7</accession>
<evidence type="ECO:0000256" key="2">
    <source>
        <dbReference type="ARBA" id="ARBA00013064"/>
    </source>
</evidence>
<evidence type="ECO:0000256" key="4">
    <source>
        <dbReference type="ARBA" id="ARBA00022912"/>
    </source>
</evidence>
<reference evidence="6" key="1">
    <citation type="journal article" date="2021" name="PeerJ">
        <title>Extensive microbial diversity within the chicken gut microbiome revealed by metagenomics and culture.</title>
        <authorList>
            <person name="Gilroy R."/>
            <person name="Ravi A."/>
            <person name="Getino M."/>
            <person name="Pursley I."/>
            <person name="Horton D.L."/>
            <person name="Alikhan N.F."/>
            <person name="Baker D."/>
            <person name="Gharbi K."/>
            <person name="Hall N."/>
            <person name="Watson M."/>
            <person name="Adriaenssens E.M."/>
            <person name="Foster-Nyarko E."/>
            <person name="Jarju S."/>
            <person name="Secka A."/>
            <person name="Antonio M."/>
            <person name="Oren A."/>
            <person name="Chaudhuri R.R."/>
            <person name="La Ragione R."/>
            <person name="Hildebrand F."/>
            <person name="Pallen M.J."/>
        </authorList>
    </citation>
    <scope>NUCLEOTIDE SEQUENCE</scope>
    <source>
        <strain evidence="6">CHK183-1962</strain>
    </source>
</reference>
<sequence length="255" mass="28926">MIDLHIHILPGIDDGAQSPEDALEMARIAADSGVRAMAATSHGDFSHCDPEEYLNLYDRRLMEFRRLLEEHKIPVNVYSGMELMVNRSFLRLAEQRPLPGIGGGRYLLVEFLFDTSGSLALERLKRLQRLGYQLILAHPERYEFAKRDPERLKEFYREGILLQVNRGSILGQLGRGAARTADWLLSMGLAGLVASDAHDPVLRTSDLEETARILDLYYGGKRVGNSAREKSCQNPEVRRKYKQHLASILVILREI</sequence>
<dbReference type="GO" id="GO:0030145">
    <property type="term" value="F:manganese ion binding"/>
    <property type="evidence" value="ECO:0007669"/>
    <property type="project" value="InterPro"/>
</dbReference>
<evidence type="ECO:0000313" key="7">
    <source>
        <dbReference type="Proteomes" id="UP000886890"/>
    </source>
</evidence>
<proteinExistence type="inferred from homology"/>
<evidence type="ECO:0000256" key="5">
    <source>
        <dbReference type="ARBA" id="ARBA00051722"/>
    </source>
</evidence>
<dbReference type="InterPro" id="IPR016195">
    <property type="entry name" value="Pol/histidinol_Pase-like"/>
</dbReference>
<dbReference type="PANTHER" id="PTHR39181:SF1">
    <property type="entry name" value="TYROSINE-PROTEIN PHOSPHATASE YWQE"/>
    <property type="match status" value="1"/>
</dbReference>
<comment type="caution">
    <text evidence="6">The sequence shown here is derived from an EMBL/GenBank/DDBJ whole genome shotgun (WGS) entry which is preliminary data.</text>
</comment>
<protein>
    <recommendedName>
        <fullName evidence="2">protein-tyrosine-phosphatase</fullName>
        <ecNumber evidence="2">3.1.3.48</ecNumber>
    </recommendedName>
</protein>
<organism evidence="6 7">
    <name type="scientific">Candidatus Fusicatenibacter merdavium</name>
    <dbReference type="NCBI Taxonomy" id="2838600"/>
    <lineage>
        <taxon>Bacteria</taxon>
        <taxon>Bacillati</taxon>
        <taxon>Bacillota</taxon>
        <taxon>Clostridia</taxon>
        <taxon>Lachnospirales</taxon>
        <taxon>Lachnospiraceae</taxon>
        <taxon>Fusicatenibacter</taxon>
    </lineage>
</organism>
<name>A0A9D1XEZ7_9FIRM</name>
<dbReference type="InterPro" id="IPR016667">
    <property type="entry name" value="Caps_polysacc_synth_CpsB/CapC"/>
</dbReference>
<dbReference type="GO" id="GO:0004725">
    <property type="term" value="F:protein tyrosine phosphatase activity"/>
    <property type="evidence" value="ECO:0007669"/>
    <property type="project" value="UniProtKB-EC"/>
</dbReference>
<evidence type="ECO:0000313" key="6">
    <source>
        <dbReference type="EMBL" id="HIX78234.1"/>
    </source>
</evidence>
<dbReference type="PANTHER" id="PTHR39181">
    <property type="entry name" value="TYROSINE-PROTEIN PHOSPHATASE YWQE"/>
    <property type="match status" value="1"/>
</dbReference>
<keyword evidence="4" id="KW-0904">Protein phosphatase</keyword>
<comment type="catalytic activity">
    <reaction evidence="5">
        <text>O-phospho-L-tyrosyl-[protein] + H2O = L-tyrosyl-[protein] + phosphate</text>
        <dbReference type="Rhea" id="RHEA:10684"/>
        <dbReference type="Rhea" id="RHEA-COMP:10136"/>
        <dbReference type="Rhea" id="RHEA-COMP:20101"/>
        <dbReference type="ChEBI" id="CHEBI:15377"/>
        <dbReference type="ChEBI" id="CHEBI:43474"/>
        <dbReference type="ChEBI" id="CHEBI:46858"/>
        <dbReference type="ChEBI" id="CHEBI:61978"/>
        <dbReference type="EC" id="3.1.3.48"/>
    </reaction>
</comment>
<comment type="similarity">
    <text evidence="1">Belongs to the metallo-dependent hydrolases superfamily. CpsB/CapC family.</text>
</comment>
<dbReference type="Gene3D" id="3.20.20.140">
    <property type="entry name" value="Metal-dependent hydrolases"/>
    <property type="match status" value="1"/>
</dbReference>
<dbReference type="Proteomes" id="UP000886890">
    <property type="component" value="Unassembled WGS sequence"/>
</dbReference>
<dbReference type="AlphaFoldDB" id="A0A9D1XEZ7"/>
<dbReference type="EMBL" id="DXEK01000190">
    <property type="protein sequence ID" value="HIX78234.1"/>
    <property type="molecule type" value="Genomic_DNA"/>
</dbReference>
<reference evidence="6" key="2">
    <citation type="submission" date="2021-04" db="EMBL/GenBank/DDBJ databases">
        <authorList>
            <person name="Gilroy R."/>
        </authorList>
    </citation>
    <scope>NUCLEOTIDE SEQUENCE</scope>
    <source>
        <strain evidence="6">CHK183-1962</strain>
    </source>
</reference>
<gene>
    <name evidence="6" type="ORF">H9734_11680</name>
</gene>
<dbReference type="SUPFAM" id="SSF89550">
    <property type="entry name" value="PHP domain-like"/>
    <property type="match status" value="1"/>
</dbReference>
<dbReference type="PIRSF" id="PIRSF016557">
    <property type="entry name" value="Caps_synth_CpsB"/>
    <property type="match status" value="1"/>
</dbReference>
<dbReference type="Pfam" id="PF19567">
    <property type="entry name" value="CpsB_CapC"/>
    <property type="match status" value="1"/>
</dbReference>
<evidence type="ECO:0000256" key="1">
    <source>
        <dbReference type="ARBA" id="ARBA00005750"/>
    </source>
</evidence>
<dbReference type="EC" id="3.1.3.48" evidence="2"/>
<evidence type="ECO:0000256" key="3">
    <source>
        <dbReference type="ARBA" id="ARBA00022801"/>
    </source>
</evidence>
<keyword evidence="3" id="KW-0378">Hydrolase</keyword>